<accession>A0A8J5QTT0</accession>
<proteinExistence type="predicted"/>
<protein>
    <recommendedName>
        <fullName evidence="2">Farnesoic acid O-methyl transferase domain-containing protein</fullName>
    </recommendedName>
</protein>
<keyword evidence="4" id="KW-1185">Reference proteome</keyword>
<feature type="non-terminal residue" evidence="3">
    <location>
        <position position="1"/>
    </location>
</feature>
<name>A0A8J5QTT0_9HYME</name>
<reference evidence="3" key="1">
    <citation type="submission" date="2020-03" db="EMBL/GenBank/DDBJ databases">
        <authorList>
            <person name="Chebbi M.A."/>
            <person name="Drezen J.M."/>
        </authorList>
    </citation>
    <scope>NUCLEOTIDE SEQUENCE</scope>
    <source>
        <tissue evidence="3">Whole body</tissue>
    </source>
</reference>
<reference evidence="3" key="2">
    <citation type="submission" date="2021-04" db="EMBL/GenBank/DDBJ databases">
        <title>Genome-wide patterns of bracovirus chromosomal integration into multiple host tissues during parasitism.</title>
        <authorList>
            <person name="Chebbi M.A.C."/>
        </authorList>
    </citation>
    <scope>NUCLEOTIDE SEQUENCE</scope>
    <source>
        <tissue evidence="3">Whole body</tissue>
    </source>
</reference>
<organism evidence="3 4">
    <name type="scientific">Cotesia typhae</name>
    <dbReference type="NCBI Taxonomy" id="2053667"/>
    <lineage>
        <taxon>Eukaryota</taxon>
        <taxon>Metazoa</taxon>
        <taxon>Ecdysozoa</taxon>
        <taxon>Arthropoda</taxon>
        <taxon>Hexapoda</taxon>
        <taxon>Insecta</taxon>
        <taxon>Pterygota</taxon>
        <taxon>Neoptera</taxon>
        <taxon>Endopterygota</taxon>
        <taxon>Hymenoptera</taxon>
        <taxon>Apocrita</taxon>
        <taxon>Ichneumonoidea</taxon>
        <taxon>Braconidae</taxon>
        <taxon>Microgastrinae</taxon>
        <taxon>Cotesia</taxon>
    </lineage>
</organism>
<dbReference type="OrthoDB" id="10649736at2759"/>
<evidence type="ECO:0000259" key="2">
    <source>
        <dbReference type="Pfam" id="PF12248"/>
    </source>
</evidence>
<feature type="chain" id="PRO_5035227909" description="Farnesoic acid O-methyl transferase domain-containing protein" evidence="1">
    <location>
        <begin position="19"/>
        <end position="179"/>
    </location>
</feature>
<feature type="domain" description="Farnesoic acid O-methyl transferase" evidence="2">
    <location>
        <begin position="110"/>
        <end position="157"/>
    </location>
</feature>
<sequence length="179" mass="20573">MTKIWILLFVLNCGKIISQELMIYSGDSYYTERLIYHLKRPLLCISDNSQDAVIWNSHLQWNYPNKAYSDRDHLSDFPEYQTFTPSSTIYLPVKTFINGVYSTLVLNKTGSVTVSIRGMSNAHLAICEGDNFYNDFCYWIIIGGWKNNKTAIRKCPQGLPLEIPDSESECYGLKAFVDQ</sequence>
<evidence type="ECO:0000256" key="1">
    <source>
        <dbReference type="SAM" id="SignalP"/>
    </source>
</evidence>
<dbReference type="AlphaFoldDB" id="A0A8J5QTT0"/>
<dbReference type="EMBL" id="JAAOIC020000002">
    <property type="protein sequence ID" value="KAG8042275.1"/>
    <property type="molecule type" value="Genomic_DNA"/>
</dbReference>
<dbReference type="Proteomes" id="UP000729913">
    <property type="component" value="Unassembled WGS sequence"/>
</dbReference>
<dbReference type="Pfam" id="PF12248">
    <property type="entry name" value="Methyltransf_FA"/>
    <property type="match status" value="1"/>
</dbReference>
<dbReference type="InterPro" id="IPR022041">
    <property type="entry name" value="Methyltransf_FA"/>
</dbReference>
<gene>
    <name evidence="3" type="ORF">G9C98_004909</name>
</gene>
<comment type="caution">
    <text evidence="3">The sequence shown here is derived from an EMBL/GenBank/DDBJ whole genome shotgun (WGS) entry which is preliminary data.</text>
</comment>
<evidence type="ECO:0000313" key="3">
    <source>
        <dbReference type="EMBL" id="KAG8042275.1"/>
    </source>
</evidence>
<keyword evidence="1" id="KW-0732">Signal</keyword>
<feature type="signal peptide" evidence="1">
    <location>
        <begin position="1"/>
        <end position="18"/>
    </location>
</feature>
<evidence type="ECO:0000313" key="4">
    <source>
        <dbReference type="Proteomes" id="UP000729913"/>
    </source>
</evidence>